<dbReference type="AlphaFoldDB" id="A0A3S5CR85"/>
<name>A0A3S5CR85_9PLAT</name>
<comment type="caution">
    <text evidence="2">The sequence shown here is derived from an EMBL/GenBank/DDBJ whole genome shotgun (WGS) entry which is preliminary data.</text>
</comment>
<gene>
    <name evidence="2" type="ORF">PXEA_LOCUS23314</name>
</gene>
<feature type="region of interest" description="Disordered" evidence="1">
    <location>
        <begin position="80"/>
        <end position="143"/>
    </location>
</feature>
<keyword evidence="3" id="KW-1185">Reference proteome</keyword>
<reference evidence="2" key="1">
    <citation type="submission" date="2018-11" db="EMBL/GenBank/DDBJ databases">
        <authorList>
            <consortium name="Pathogen Informatics"/>
        </authorList>
    </citation>
    <scope>NUCLEOTIDE SEQUENCE</scope>
</reference>
<protein>
    <submittedName>
        <fullName evidence="2">Uncharacterized protein</fullName>
    </submittedName>
</protein>
<feature type="compositionally biased region" description="Polar residues" evidence="1">
    <location>
        <begin position="119"/>
        <end position="141"/>
    </location>
</feature>
<accession>A0A3S5CR85</accession>
<sequence length="244" mass="26937">MPPWHSVSIGGQTNCLSRSRFSPAFSSVGKEPLGCSSASPDAKAVSSPAPNTSTYFSFDYGGLTNWSDQCVALLQAESENETKRAGAPIGGGEGAGNRSENEKGLGPEVNLPFEYYRQSAEQSNSMGPGPNRSGQVPNCRTQMGEDAKPSAYELGGVGDKHPVRSGYEWVQEVSGKTYKMHEAKGLIETKLDRFCMHKGQKQMWMYNTIEYSLKSKYGCRLYLHPLAEWKFRFTWCKFASRPDC</sequence>
<organism evidence="2 3">
    <name type="scientific">Protopolystoma xenopodis</name>
    <dbReference type="NCBI Taxonomy" id="117903"/>
    <lineage>
        <taxon>Eukaryota</taxon>
        <taxon>Metazoa</taxon>
        <taxon>Spiralia</taxon>
        <taxon>Lophotrochozoa</taxon>
        <taxon>Platyhelminthes</taxon>
        <taxon>Monogenea</taxon>
        <taxon>Polyopisthocotylea</taxon>
        <taxon>Polystomatidea</taxon>
        <taxon>Polystomatidae</taxon>
        <taxon>Protopolystoma</taxon>
    </lineage>
</organism>
<proteinExistence type="predicted"/>
<dbReference type="Proteomes" id="UP000784294">
    <property type="component" value="Unassembled WGS sequence"/>
</dbReference>
<dbReference type="EMBL" id="CAAALY010107133">
    <property type="protein sequence ID" value="VEL29874.1"/>
    <property type="molecule type" value="Genomic_DNA"/>
</dbReference>
<evidence type="ECO:0000313" key="2">
    <source>
        <dbReference type="EMBL" id="VEL29874.1"/>
    </source>
</evidence>
<evidence type="ECO:0000256" key="1">
    <source>
        <dbReference type="SAM" id="MobiDB-lite"/>
    </source>
</evidence>
<evidence type="ECO:0000313" key="3">
    <source>
        <dbReference type="Proteomes" id="UP000784294"/>
    </source>
</evidence>